<dbReference type="EMBL" id="CADCUG010000136">
    <property type="protein sequence ID" value="CAA9351161.1"/>
    <property type="molecule type" value="Genomic_DNA"/>
</dbReference>
<dbReference type="InterPro" id="IPR009051">
    <property type="entry name" value="Helical_ferredxn"/>
</dbReference>
<name>A0A6J4MBT5_9ACTN</name>
<keyword evidence="5" id="KW-0411">Iron-sulfur</keyword>
<dbReference type="GO" id="GO:0046872">
    <property type="term" value="F:metal ion binding"/>
    <property type="evidence" value="ECO:0007669"/>
    <property type="project" value="UniProtKB-KW"/>
</dbReference>
<dbReference type="GO" id="GO:0016639">
    <property type="term" value="F:oxidoreductase activity, acting on the CH-NH2 group of donors, NAD or NADP as acceptor"/>
    <property type="evidence" value="ECO:0007669"/>
    <property type="project" value="InterPro"/>
</dbReference>
<dbReference type="InterPro" id="IPR051394">
    <property type="entry name" value="Glutamate_Synthase"/>
</dbReference>
<accession>A0A6J4MBT5</accession>
<dbReference type="GO" id="GO:0004355">
    <property type="term" value="F:glutamate synthase (NADPH) activity"/>
    <property type="evidence" value="ECO:0007669"/>
    <property type="project" value="UniProtKB-EC"/>
</dbReference>
<reference evidence="9" key="1">
    <citation type="submission" date="2020-02" db="EMBL/GenBank/DDBJ databases">
        <authorList>
            <person name="Meier V. D."/>
        </authorList>
    </citation>
    <scope>NUCLEOTIDE SEQUENCE</scope>
    <source>
        <strain evidence="9">AVDCRST_MAG29</strain>
    </source>
</reference>
<dbReference type="SUPFAM" id="SSF46548">
    <property type="entry name" value="alpha-helical ferredoxin"/>
    <property type="match status" value="1"/>
</dbReference>
<dbReference type="Pfam" id="PF14691">
    <property type="entry name" value="Fer4_20"/>
    <property type="match status" value="1"/>
</dbReference>
<evidence type="ECO:0000256" key="2">
    <source>
        <dbReference type="ARBA" id="ARBA00022723"/>
    </source>
</evidence>
<dbReference type="PANTHER" id="PTHR43100">
    <property type="entry name" value="GLUTAMATE SYNTHASE [NADPH] SMALL CHAIN"/>
    <property type="match status" value="1"/>
</dbReference>
<keyword evidence="2" id="KW-0479">Metal-binding</keyword>
<evidence type="ECO:0000256" key="1">
    <source>
        <dbReference type="ARBA" id="ARBA00022605"/>
    </source>
</evidence>
<dbReference type="PRINTS" id="PR00419">
    <property type="entry name" value="ADXRDTASE"/>
</dbReference>
<keyword evidence="6" id="KW-0314">Glutamate biosynthesis</keyword>
<dbReference type="PROSITE" id="PS51379">
    <property type="entry name" value="4FE4S_FER_2"/>
    <property type="match status" value="1"/>
</dbReference>
<keyword evidence="1" id="KW-0028">Amino-acid biosynthesis</keyword>
<proteinExistence type="predicted"/>
<evidence type="ECO:0000259" key="8">
    <source>
        <dbReference type="PROSITE" id="PS51379"/>
    </source>
</evidence>
<evidence type="ECO:0000256" key="5">
    <source>
        <dbReference type="ARBA" id="ARBA00023014"/>
    </source>
</evidence>
<dbReference type="GO" id="GO:0006537">
    <property type="term" value="P:glutamate biosynthetic process"/>
    <property type="evidence" value="ECO:0007669"/>
    <property type="project" value="UniProtKB-KW"/>
</dbReference>
<evidence type="ECO:0000256" key="6">
    <source>
        <dbReference type="ARBA" id="ARBA00023164"/>
    </source>
</evidence>
<dbReference type="AlphaFoldDB" id="A0A6J4MBT5"/>
<evidence type="ECO:0000256" key="7">
    <source>
        <dbReference type="ARBA" id="ARBA00029440"/>
    </source>
</evidence>
<dbReference type="InterPro" id="IPR006005">
    <property type="entry name" value="Glut_synth_ssu1"/>
</dbReference>
<dbReference type="FunFam" id="3.50.50.60:FF:000124">
    <property type="entry name" value="Glutamate synthase small subunit"/>
    <property type="match status" value="1"/>
</dbReference>
<protein>
    <submittedName>
        <fullName evidence="9">Glutamate synthase [NADPH] small chain</fullName>
        <ecNumber evidence="9">1.4.1.13</ecNumber>
    </submittedName>
</protein>
<dbReference type="InterPro" id="IPR036188">
    <property type="entry name" value="FAD/NAD-bd_sf"/>
</dbReference>
<dbReference type="Gene3D" id="3.40.50.720">
    <property type="entry name" value="NAD(P)-binding Rossmann-like Domain"/>
    <property type="match status" value="1"/>
</dbReference>
<evidence type="ECO:0000256" key="3">
    <source>
        <dbReference type="ARBA" id="ARBA00023002"/>
    </source>
</evidence>
<dbReference type="Pfam" id="PF07992">
    <property type="entry name" value="Pyr_redox_2"/>
    <property type="match status" value="1"/>
</dbReference>
<gene>
    <name evidence="9" type="ORF">AVDCRST_MAG29-2254</name>
</gene>
<dbReference type="InterPro" id="IPR028261">
    <property type="entry name" value="DPD_II"/>
</dbReference>
<evidence type="ECO:0000313" key="9">
    <source>
        <dbReference type="EMBL" id="CAA9351161.1"/>
    </source>
</evidence>
<comment type="pathway">
    <text evidence="7">Amino-acid biosynthesis.</text>
</comment>
<dbReference type="Gene3D" id="3.50.50.60">
    <property type="entry name" value="FAD/NAD(P)-binding domain"/>
    <property type="match status" value="2"/>
</dbReference>
<dbReference type="InterPro" id="IPR023753">
    <property type="entry name" value="FAD/NAD-binding_dom"/>
</dbReference>
<dbReference type="InterPro" id="IPR017896">
    <property type="entry name" value="4Fe4S_Fe-S-bd"/>
</dbReference>
<dbReference type="NCBIfam" id="TIGR01317">
    <property type="entry name" value="GOGAT_sm_gam"/>
    <property type="match status" value="1"/>
</dbReference>
<dbReference type="EC" id="1.4.1.13" evidence="9"/>
<evidence type="ECO:0000256" key="4">
    <source>
        <dbReference type="ARBA" id="ARBA00023004"/>
    </source>
</evidence>
<dbReference type="GO" id="GO:0051536">
    <property type="term" value="F:iron-sulfur cluster binding"/>
    <property type="evidence" value="ECO:0007669"/>
    <property type="project" value="UniProtKB-KW"/>
</dbReference>
<dbReference type="Gene3D" id="1.10.1060.10">
    <property type="entry name" value="Alpha-helical ferredoxin"/>
    <property type="match status" value="1"/>
</dbReference>
<dbReference type="SUPFAM" id="SSF51971">
    <property type="entry name" value="Nucleotide-binding domain"/>
    <property type="match status" value="1"/>
</dbReference>
<organism evidence="9">
    <name type="scientific">uncultured Nocardioidaceae bacterium</name>
    <dbReference type="NCBI Taxonomy" id="253824"/>
    <lineage>
        <taxon>Bacteria</taxon>
        <taxon>Bacillati</taxon>
        <taxon>Actinomycetota</taxon>
        <taxon>Actinomycetes</taxon>
        <taxon>Propionibacteriales</taxon>
        <taxon>Nocardioidaceae</taxon>
        <taxon>environmental samples</taxon>
    </lineage>
</organism>
<keyword evidence="3 9" id="KW-0560">Oxidoreductase</keyword>
<feature type="domain" description="4Fe-4S ferredoxin-type" evidence="8">
    <location>
        <begin position="39"/>
        <end position="72"/>
    </location>
</feature>
<sequence>MADPKGFLTTPRRLAQRRPVDERVRDWNEVYPGGIGSALLPIISEQAGRCMDCGIPFCHQGCPLGNLIPEWNDLVWREDWETASERLHATNNFPEFTGRLCPAPCESACVVAINREAVTIKNVEVSIIDRAWAQGTVHPEPPEWLTGLTVAVVGSGPAGLAAAQQLTRAGHTVAVYERDDAPGGLLRYGIPEFKMEKMQVERRIDQMRQEGTVFRCGVQVGTDMTWRSLTERYDAVVVAIGATVWRDLDVPGRGLRGICQAMEFLPPANRVALGQPVAGQVTAEGKDVVIIGGGDTGADCLGTSIRQGARSVTQLEIMPRPSEERPGHQPWPTYPMTYRVSSAHEEAGDRVYAISTQQFIGDDDGHVAALQLVEVEMRDGRFSPVEGSERELPAQLVLLAMGFLGPATETLAGELGVDLDERGNVARDRSYASSVPGVFVAGDAGRGQSLIVWAIAEGRACAAGVDAYLSGSTTLPAPIPPTARPLAV</sequence>
<keyword evidence="4" id="KW-0408">Iron</keyword>
<dbReference type="PANTHER" id="PTHR43100:SF1">
    <property type="entry name" value="GLUTAMATE SYNTHASE [NADPH] SMALL CHAIN"/>
    <property type="match status" value="1"/>
</dbReference>